<dbReference type="AlphaFoldDB" id="D7CWV8"/>
<sequence>MGCSHRPRAYHKRVQGRPQGPPDIRFLLARARRNARGPRGWAHAARWLCALMLLCCAWPWPQSPRALRPLPEEAPQAGMGAPPFALEPASRAGAPSQVGGAAWLPLAATGAGSGRAWQRAPLPPAAPSLLQRPSLVALQQLKLEGG</sequence>
<feature type="region of interest" description="Disordered" evidence="1">
    <location>
        <begin position="69"/>
        <end position="95"/>
    </location>
</feature>
<keyword evidence="3" id="KW-1185">Reference proteome</keyword>
<dbReference type="EMBL" id="CP002049">
    <property type="protein sequence ID" value="ADI14466.1"/>
    <property type="molecule type" value="Genomic_DNA"/>
</dbReference>
<dbReference type="HOGENOM" id="CLU_1776658_0_0_0"/>
<reference evidence="2 3" key="2">
    <citation type="journal article" date="2011" name="Stand. Genomic Sci.">
        <title>Complete genome sequence of Truepera radiovictrix type strain (RQ-24).</title>
        <authorList>
            <person name="Ivanova N."/>
            <person name="Rohde C."/>
            <person name="Munk C."/>
            <person name="Nolan M."/>
            <person name="Lucas S."/>
            <person name="Del Rio T.G."/>
            <person name="Tice H."/>
            <person name="Deshpande S."/>
            <person name="Cheng J.F."/>
            <person name="Tapia R."/>
            <person name="Han C."/>
            <person name="Goodwin L."/>
            <person name="Pitluck S."/>
            <person name="Liolios K."/>
            <person name="Mavromatis K."/>
            <person name="Mikhailova N."/>
            <person name="Pati A."/>
            <person name="Chen A."/>
            <person name="Palaniappan K."/>
            <person name="Land M."/>
            <person name="Hauser L."/>
            <person name="Chang Y.J."/>
            <person name="Jeffries C.D."/>
            <person name="Brambilla E."/>
            <person name="Rohde M."/>
            <person name="Goker M."/>
            <person name="Tindall B.J."/>
            <person name="Woyke T."/>
            <person name="Bristow J."/>
            <person name="Eisen J.A."/>
            <person name="Markowitz V."/>
            <person name="Hugenholtz P."/>
            <person name="Kyrpides N.C."/>
            <person name="Klenk H.P."/>
            <person name="Lapidus A."/>
        </authorList>
    </citation>
    <scope>NUCLEOTIDE SEQUENCE [LARGE SCALE GENOMIC DNA]</scope>
    <source>
        <strain evidence="3">DSM 17093 / CIP 108686 / LMG 22925 / RQ-24</strain>
    </source>
</reference>
<protein>
    <submittedName>
        <fullName evidence="2">Uncharacterized protein</fullName>
    </submittedName>
</protein>
<gene>
    <name evidence="2" type="ordered locus">Trad_1344</name>
</gene>
<evidence type="ECO:0000256" key="1">
    <source>
        <dbReference type="SAM" id="MobiDB-lite"/>
    </source>
</evidence>
<dbReference type="KEGG" id="tra:Trad_1344"/>
<evidence type="ECO:0000313" key="2">
    <source>
        <dbReference type="EMBL" id="ADI14466.1"/>
    </source>
</evidence>
<proteinExistence type="predicted"/>
<evidence type="ECO:0000313" key="3">
    <source>
        <dbReference type="Proteomes" id="UP000000379"/>
    </source>
</evidence>
<dbReference type="Proteomes" id="UP000000379">
    <property type="component" value="Chromosome"/>
</dbReference>
<name>D7CWV8_TRURR</name>
<organism evidence="2 3">
    <name type="scientific">Truepera radiovictrix (strain DSM 17093 / CIP 108686 / LMG 22925 / RQ-24)</name>
    <dbReference type="NCBI Taxonomy" id="649638"/>
    <lineage>
        <taxon>Bacteria</taxon>
        <taxon>Thermotogati</taxon>
        <taxon>Deinococcota</taxon>
        <taxon>Deinococci</taxon>
        <taxon>Trueperales</taxon>
        <taxon>Trueperaceae</taxon>
        <taxon>Truepera</taxon>
    </lineage>
</organism>
<feature type="region of interest" description="Disordered" evidence="1">
    <location>
        <begin position="1"/>
        <end position="22"/>
    </location>
</feature>
<feature type="compositionally biased region" description="Basic residues" evidence="1">
    <location>
        <begin position="1"/>
        <end position="15"/>
    </location>
</feature>
<dbReference type="STRING" id="649638.Trad_1344"/>
<accession>D7CWV8</accession>
<reference evidence="3" key="1">
    <citation type="submission" date="2010-05" db="EMBL/GenBank/DDBJ databases">
        <title>The complete genome of Truepera radiovictris DSM 17093.</title>
        <authorList>
            <consortium name="US DOE Joint Genome Institute (JGI-PGF)"/>
            <person name="Lucas S."/>
            <person name="Copeland A."/>
            <person name="Lapidus A."/>
            <person name="Glavina del Rio T."/>
            <person name="Dalin E."/>
            <person name="Tice H."/>
            <person name="Bruce D."/>
            <person name="Goodwin L."/>
            <person name="Pitluck S."/>
            <person name="Kyrpides N."/>
            <person name="Mavromatis K."/>
            <person name="Ovchinnikova G."/>
            <person name="Munk A.C."/>
            <person name="Detter J.C."/>
            <person name="Han C."/>
            <person name="Tapia R."/>
            <person name="Land M."/>
            <person name="Hauser L."/>
            <person name="Markowitz V."/>
            <person name="Cheng J.-F."/>
            <person name="Hugenholtz P."/>
            <person name="Woyke T."/>
            <person name="Wu D."/>
            <person name="Tindall B."/>
            <person name="Pomrenke H.G."/>
            <person name="Brambilla E."/>
            <person name="Klenk H.-P."/>
            <person name="Eisen J.A."/>
        </authorList>
    </citation>
    <scope>NUCLEOTIDE SEQUENCE [LARGE SCALE GENOMIC DNA]</scope>
    <source>
        <strain evidence="3">DSM 17093 / CIP 108686 / LMG 22925 / RQ-24</strain>
    </source>
</reference>